<dbReference type="Proteomes" id="UP000002283">
    <property type="component" value="Chromosome II"/>
</dbReference>
<organism evidence="1 2">
    <name type="scientific">Burkholderia mallei (strain NCTC 10229)</name>
    <dbReference type="NCBI Taxonomy" id="412022"/>
    <lineage>
        <taxon>Bacteria</taxon>
        <taxon>Pseudomonadati</taxon>
        <taxon>Pseudomonadota</taxon>
        <taxon>Betaproteobacteria</taxon>
        <taxon>Burkholderiales</taxon>
        <taxon>Burkholderiaceae</taxon>
        <taxon>Burkholderia</taxon>
        <taxon>pseudomallei group</taxon>
    </lineage>
</organism>
<dbReference type="AlphaFoldDB" id="A2RW21"/>
<gene>
    <name evidence="1" type="ordered locus">BMA10229_0064</name>
</gene>
<protein>
    <submittedName>
        <fullName evidence="1">Uncharacterized protein</fullName>
    </submittedName>
</protein>
<name>A2RW21_BURM9</name>
<dbReference type="EMBL" id="CP000545">
    <property type="protein sequence ID" value="ABM99180.1"/>
    <property type="molecule type" value="Genomic_DNA"/>
</dbReference>
<evidence type="ECO:0000313" key="1">
    <source>
        <dbReference type="EMBL" id="ABM99180.1"/>
    </source>
</evidence>
<accession>A2RW21</accession>
<dbReference type="KEGG" id="bml:BMA10229_0064"/>
<evidence type="ECO:0000313" key="2">
    <source>
        <dbReference type="Proteomes" id="UP000002283"/>
    </source>
</evidence>
<sequence length="103" mass="11655">MLEQWHLLDADPTVFIFCERPGYVQVDGHQHLADFWGCYINLNDLVILNDSLFIDDTTKARHDLEGQALSIPRVASAELAATRTWIDNRHHTLPCVVATVPSD</sequence>
<proteinExistence type="predicted"/>
<dbReference type="HOGENOM" id="CLU_2341415_0_0_4"/>
<reference evidence="1 2" key="1">
    <citation type="submission" date="2007-01" db="EMBL/GenBank/DDBJ databases">
        <authorList>
            <person name="DeShazer D."/>
            <person name="Woods D.E."/>
            <person name="Nierman W.C."/>
        </authorList>
    </citation>
    <scope>NUCLEOTIDE SEQUENCE [LARGE SCALE GENOMIC DNA]</scope>
    <source>
        <strain evidence="1 2">NCTC 10229</strain>
    </source>
</reference>